<evidence type="ECO:0000313" key="1">
    <source>
        <dbReference type="EMBL" id="KAJ0025636.1"/>
    </source>
</evidence>
<dbReference type="EMBL" id="CM047745">
    <property type="protein sequence ID" value="KAJ0025636.1"/>
    <property type="molecule type" value="Genomic_DNA"/>
</dbReference>
<accession>A0ACC0XY68</accession>
<gene>
    <name evidence="1" type="ORF">Pint_07644</name>
</gene>
<sequence>MMKKGSKARWGNKMGYLFYPFTVALRDDPIDCLREAKATMDRKKASLEASFSYFSPKCFIKFGGVKGLLIHVLSYANKITFILSVDEGIIPDPNQLCDDLEESFSLIKSAAIAKGMSTN</sequence>
<proteinExistence type="predicted"/>
<protein>
    <submittedName>
        <fullName evidence="1">Uncharacterized protein</fullName>
    </submittedName>
</protein>
<evidence type="ECO:0000313" key="2">
    <source>
        <dbReference type="Proteomes" id="UP001163603"/>
    </source>
</evidence>
<comment type="caution">
    <text evidence="1">The sequence shown here is derived from an EMBL/GenBank/DDBJ whole genome shotgun (WGS) entry which is preliminary data.</text>
</comment>
<name>A0ACC0XY68_9ROSI</name>
<dbReference type="Proteomes" id="UP001163603">
    <property type="component" value="Chromosome 10"/>
</dbReference>
<keyword evidence="2" id="KW-1185">Reference proteome</keyword>
<reference evidence="2" key="1">
    <citation type="journal article" date="2023" name="G3 (Bethesda)">
        <title>Genome assembly and association tests identify interacting loci associated with vigor, precocity, and sex in interspecific pistachio rootstocks.</title>
        <authorList>
            <person name="Palmer W."/>
            <person name="Jacygrad E."/>
            <person name="Sagayaradj S."/>
            <person name="Cavanaugh K."/>
            <person name="Han R."/>
            <person name="Bertier L."/>
            <person name="Beede B."/>
            <person name="Kafkas S."/>
            <person name="Golino D."/>
            <person name="Preece J."/>
            <person name="Michelmore R."/>
        </authorList>
    </citation>
    <scope>NUCLEOTIDE SEQUENCE [LARGE SCALE GENOMIC DNA]</scope>
</reference>
<organism evidence="1 2">
    <name type="scientific">Pistacia integerrima</name>
    <dbReference type="NCBI Taxonomy" id="434235"/>
    <lineage>
        <taxon>Eukaryota</taxon>
        <taxon>Viridiplantae</taxon>
        <taxon>Streptophyta</taxon>
        <taxon>Embryophyta</taxon>
        <taxon>Tracheophyta</taxon>
        <taxon>Spermatophyta</taxon>
        <taxon>Magnoliopsida</taxon>
        <taxon>eudicotyledons</taxon>
        <taxon>Gunneridae</taxon>
        <taxon>Pentapetalae</taxon>
        <taxon>rosids</taxon>
        <taxon>malvids</taxon>
        <taxon>Sapindales</taxon>
        <taxon>Anacardiaceae</taxon>
        <taxon>Pistacia</taxon>
    </lineage>
</organism>